<accession>A0A8S1JAJ0</accession>
<evidence type="ECO:0000256" key="7">
    <source>
        <dbReference type="ARBA" id="ARBA00023132"/>
    </source>
</evidence>
<feature type="compositionally biased region" description="Polar residues" evidence="9">
    <location>
        <begin position="514"/>
        <end position="525"/>
    </location>
</feature>
<dbReference type="GO" id="GO:0044614">
    <property type="term" value="C:nuclear pore cytoplasmic filaments"/>
    <property type="evidence" value="ECO:0007669"/>
    <property type="project" value="TreeGrafter"/>
</dbReference>
<evidence type="ECO:0000256" key="6">
    <source>
        <dbReference type="ARBA" id="ARBA00023010"/>
    </source>
</evidence>
<dbReference type="OrthoDB" id="3797628at2759"/>
<feature type="compositionally biased region" description="Low complexity" evidence="9">
    <location>
        <begin position="1"/>
        <end position="13"/>
    </location>
</feature>
<feature type="compositionally biased region" description="Polar residues" evidence="9">
    <location>
        <begin position="646"/>
        <end position="655"/>
    </location>
</feature>
<evidence type="ECO:0000259" key="10">
    <source>
        <dbReference type="PROSITE" id="PS51434"/>
    </source>
</evidence>
<proteinExistence type="inferred from homology"/>
<name>A0A8S1JAJ0_9CHLO</name>
<feature type="compositionally biased region" description="Gly residues" evidence="9">
    <location>
        <begin position="86"/>
        <end position="98"/>
    </location>
</feature>
<keyword evidence="5" id="KW-0653">Protein transport</keyword>
<dbReference type="GO" id="GO:0051028">
    <property type="term" value="P:mRNA transport"/>
    <property type="evidence" value="ECO:0007669"/>
    <property type="project" value="UniProtKB-KW"/>
</dbReference>
<evidence type="ECO:0000256" key="3">
    <source>
        <dbReference type="ARBA" id="ARBA00022448"/>
    </source>
</evidence>
<reference evidence="11" key="1">
    <citation type="submission" date="2020-12" db="EMBL/GenBank/DDBJ databases">
        <authorList>
            <person name="Iha C."/>
        </authorList>
    </citation>
    <scope>NUCLEOTIDE SEQUENCE</scope>
</reference>
<keyword evidence="6" id="KW-0811">Translocation</keyword>
<dbReference type="InterPro" id="IPR036903">
    <property type="entry name" value="Nup98_auto-Pept-S59_dom_sf"/>
</dbReference>
<dbReference type="InterPro" id="IPR037665">
    <property type="entry name" value="Nucleoporin_S59-like"/>
</dbReference>
<feature type="compositionally biased region" description="Low complexity" evidence="9">
    <location>
        <begin position="71"/>
        <end position="85"/>
    </location>
</feature>
<dbReference type="InterPro" id="IPR007230">
    <property type="entry name" value="Nup98_auto-Pept-S59_dom"/>
</dbReference>
<keyword evidence="12" id="KW-1185">Reference proteome</keyword>
<feature type="domain" description="Peptidase S59" evidence="10">
    <location>
        <begin position="673"/>
        <end position="816"/>
    </location>
</feature>
<dbReference type="GO" id="GO:0006606">
    <property type="term" value="P:protein import into nucleus"/>
    <property type="evidence" value="ECO:0007669"/>
    <property type="project" value="TreeGrafter"/>
</dbReference>
<evidence type="ECO:0000256" key="8">
    <source>
        <dbReference type="ARBA" id="ARBA00023242"/>
    </source>
</evidence>
<evidence type="ECO:0000313" key="11">
    <source>
        <dbReference type="EMBL" id="CAD7703094.1"/>
    </source>
</evidence>
<organism evidence="11 12">
    <name type="scientific">Ostreobium quekettii</name>
    <dbReference type="NCBI Taxonomy" id="121088"/>
    <lineage>
        <taxon>Eukaryota</taxon>
        <taxon>Viridiplantae</taxon>
        <taxon>Chlorophyta</taxon>
        <taxon>core chlorophytes</taxon>
        <taxon>Ulvophyceae</taxon>
        <taxon>TCBD clade</taxon>
        <taxon>Bryopsidales</taxon>
        <taxon>Ostreobineae</taxon>
        <taxon>Ostreobiaceae</taxon>
        <taxon>Ostreobium</taxon>
    </lineage>
</organism>
<dbReference type="GO" id="GO:0034398">
    <property type="term" value="P:telomere tethering at nuclear periphery"/>
    <property type="evidence" value="ECO:0007669"/>
    <property type="project" value="TreeGrafter"/>
</dbReference>
<dbReference type="GO" id="GO:0003723">
    <property type="term" value="F:RNA binding"/>
    <property type="evidence" value="ECO:0007669"/>
    <property type="project" value="TreeGrafter"/>
</dbReference>
<dbReference type="EMBL" id="CAJHUC010002063">
    <property type="protein sequence ID" value="CAD7703094.1"/>
    <property type="molecule type" value="Genomic_DNA"/>
</dbReference>
<keyword evidence="7" id="KW-0906">Nuclear pore complex</keyword>
<dbReference type="PANTHER" id="PTHR23198">
    <property type="entry name" value="NUCLEOPORIN"/>
    <property type="match status" value="1"/>
</dbReference>
<dbReference type="PANTHER" id="PTHR23198:SF6">
    <property type="entry name" value="NUCLEAR PORE COMPLEX PROTEIN NUP98-NUP96"/>
    <property type="match status" value="1"/>
</dbReference>
<dbReference type="PROSITE" id="PS51434">
    <property type="entry name" value="NUP_C"/>
    <property type="match status" value="1"/>
</dbReference>
<feature type="compositionally biased region" description="Low complexity" evidence="9">
    <location>
        <begin position="47"/>
        <end position="63"/>
    </location>
</feature>
<feature type="compositionally biased region" description="Low complexity" evidence="9">
    <location>
        <begin position="476"/>
        <end position="492"/>
    </location>
</feature>
<keyword evidence="8" id="KW-0539">Nucleus</keyword>
<feature type="non-terminal residue" evidence="11">
    <location>
        <position position="1"/>
    </location>
</feature>
<feature type="region of interest" description="Disordered" evidence="9">
    <location>
        <begin position="473"/>
        <end position="531"/>
    </location>
</feature>
<dbReference type="GO" id="GO:0006405">
    <property type="term" value="P:RNA export from nucleus"/>
    <property type="evidence" value="ECO:0007669"/>
    <property type="project" value="TreeGrafter"/>
</dbReference>
<feature type="region of interest" description="Disordered" evidence="9">
    <location>
        <begin position="632"/>
        <end position="655"/>
    </location>
</feature>
<keyword evidence="4" id="KW-0509">mRNA transport</keyword>
<dbReference type="Proteomes" id="UP000708148">
    <property type="component" value="Unassembled WGS sequence"/>
</dbReference>
<dbReference type="GO" id="GO:0000973">
    <property type="term" value="P:post-transcriptional tethering of RNA polymerase II gene DNA at nuclear periphery"/>
    <property type="evidence" value="ECO:0007669"/>
    <property type="project" value="TreeGrafter"/>
</dbReference>
<comment type="caution">
    <text evidence="11">The sequence shown here is derived from an EMBL/GenBank/DDBJ whole genome shotgun (WGS) entry which is preliminary data.</text>
</comment>
<evidence type="ECO:0000313" key="12">
    <source>
        <dbReference type="Proteomes" id="UP000708148"/>
    </source>
</evidence>
<keyword evidence="3" id="KW-0813">Transport</keyword>
<evidence type="ECO:0000256" key="4">
    <source>
        <dbReference type="ARBA" id="ARBA00022816"/>
    </source>
</evidence>
<dbReference type="Gene3D" id="1.10.10.2360">
    <property type="match status" value="1"/>
</dbReference>
<dbReference type="Pfam" id="PF04096">
    <property type="entry name" value="Nucleoporin2"/>
    <property type="match status" value="1"/>
</dbReference>
<dbReference type="AlphaFoldDB" id="A0A8S1JAJ0"/>
<comment type="similarity">
    <text evidence="2">Belongs to the nucleoporin GLFG family.</text>
</comment>
<dbReference type="SUPFAM" id="SSF82215">
    <property type="entry name" value="C-terminal autoproteolytic domain of nucleoporin nup98"/>
    <property type="match status" value="1"/>
</dbReference>
<dbReference type="GO" id="GO:0017056">
    <property type="term" value="F:structural constituent of nuclear pore"/>
    <property type="evidence" value="ECO:0007669"/>
    <property type="project" value="InterPro"/>
</dbReference>
<feature type="region of interest" description="Disordered" evidence="9">
    <location>
        <begin position="1"/>
        <end position="111"/>
    </location>
</feature>
<evidence type="ECO:0000256" key="2">
    <source>
        <dbReference type="ARBA" id="ARBA00008926"/>
    </source>
</evidence>
<evidence type="ECO:0000256" key="1">
    <source>
        <dbReference type="ARBA" id="ARBA00004567"/>
    </source>
</evidence>
<dbReference type="Gene3D" id="3.30.1610.10">
    <property type="entry name" value="Peptidase S59, nucleoporin"/>
    <property type="match status" value="1"/>
</dbReference>
<dbReference type="GO" id="GO:0008139">
    <property type="term" value="F:nuclear localization sequence binding"/>
    <property type="evidence" value="ECO:0007669"/>
    <property type="project" value="TreeGrafter"/>
</dbReference>
<sequence length="817" mass="83327">LNRPNSSFGFGTSSSGGFGAQQGSPFGGTSSNPFGAPQASTGGGLFGQSSGFQNFGASQPSNAFGGGGHFGQSSSPSVFGSSQSSFGGGLFGQNGMSGGMPPPGATGTKHTPFQRTAEVEGTTTLGKPSVTVHFDHICAMRAYVNKTVEMLRYEDYSNGDKGSSGGPAATGFGSGVGDSPFLGGSTGSAASLSGFGNTGASSMFGASSSTPTFGASSSGPLFGGMSTPSGGAFGGFGNPSTAPAFSSTNKFSTGLGSNAFGQSQSSGFGGLSSSASFSSFGGFGTPSSMPAFGASSASNFGGGFGSSHGSTGSLFGGATKSVVGSATTPQPQAGGTFVGGGAFGSTTAASSTFGSGFRAPPAGGFASSGSSLFGTSSSGIFGASTGGGLSSFAPSQPSAFGSSSSSTLFASKPGPAVGGSVFGQPAPTGGFAQQGSFTGGFGGAQTGSLFGSVQPSVFGSSTAAPAAGFSFGLASQQQQQQQPLQQQQQPQPQASPHTSPYGTNYLPELPNPTPASSKAPETTGSGPVFTIVTPPELHIHRRLPLMLPPSTERGSRARFAARRRSGYNVRERRRLDDLFGEPFENPFDRGVENKEWMPPSMWKTDKDNPLELWDVKAHLPATVESAVLAPCGTSGAPEPSREITPEKSQGVRNGESQFLDEDEIVKILPEVLSNDYYTVPDSHGLKNMLRGDAHALKSLFGFTIGRKGYGKVKILESANVERAKICDIFQIRRGVVSAYENAHKKDVPAPGSGFNLPAEVTLHEVYKRKKDGTILRDPASQESFTRQLKKLCRRDGSQFVAYEADEGTWTFRVQNLC</sequence>
<evidence type="ECO:0000256" key="9">
    <source>
        <dbReference type="SAM" id="MobiDB-lite"/>
    </source>
</evidence>
<gene>
    <name evidence="11" type="ORF">OSTQU699_LOCUS8451</name>
</gene>
<evidence type="ECO:0000256" key="5">
    <source>
        <dbReference type="ARBA" id="ARBA00022927"/>
    </source>
</evidence>
<protein>
    <recommendedName>
        <fullName evidence="10">Peptidase S59 domain-containing protein</fullName>
    </recommendedName>
</protein>
<comment type="subcellular location">
    <subcellularLocation>
        <location evidence="1">Nucleus</location>
        <location evidence="1">Nuclear pore complex</location>
    </subcellularLocation>
</comment>